<sequence>MDLNRIDLNLLVSLDVLLAERNVTHAARRLSLSQPALSAQLRQLRELFRDPLLLPAARGMTPTARALELQGPLREMLATLSSLVAERQPFDPGTASDTFRIATTDSIQAVVCVPLIARLRSLAPGVRVALLPVAEARLAEQMGSGEVDLALVTPQAMPPSLKSRALYDETFLCLLRQGHPAAAQPLTLDTFCDLDHVLTSPAGGGFSGVVDEVLARLGRRRRVVVSINSFLLAQELVGESDLVCTVPSRLARRWSDKLNVMAPPCEVDAFSIHMGWHPRAHSDPAQRWLRDQVAEAAVGIAGRSAS</sequence>
<dbReference type="Gene3D" id="3.40.190.10">
    <property type="entry name" value="Periplasmic binding protein-like II"/>
    <property type="match status" value="2"/>
</dbReference>
<dbReference type="GO" id="GO:0003700">
    <property type="term" value="F:DNA-binding transcription factor activity"/>
    <property type="evidence" value="ECO:0007669"/>
    <property type="project" value="InterPro"/>
</dbReference>
<accession>A0A6B3SKH3</accession>
<dbReference type="Proteomes" id="UP000482155">
    <property type="component" value="Unassembled WGS sequence"/>
</dbReference>
<dbReference type="PANTHER" id="PTHR30118:SF15">
    <property type="entry name" value="TRANSCRIPTIONAL REGULATORY PROTEIN"/>
    <property type="match status" value="1"/>
</dbReference>
<evidence type="ECO:0000313" key="7">
    <source>
        <dbReference type="Proteomes" id="UP000482155"/>
    </source>
</evidence>
<gene>
    <name evidence="6" type="ORF">G3574_09180</name>
</gene>
<reference evidence="6 7" key="1">
    <citation type="submission" date="2020-02" db="EMBL/GenBank/DDBJ databases">
        <authorList>
            <person name="Kim M.K."/>
        </authorList>
    </citation>
    <scope>NUCLEOTIDE SEQUENCE [LARGE SCALE GENOMIC DNA]</scope>
    <source>
        <strain evidence="6 7">17J57-3</strain>
    </source>
</reference>
<evidence type="ECO:0000256" key="3">
    <source>
        <dbReference type="ARBA" id="ARBA00023125"/>
    </source>
</evidence>
<evidence type="ECO:0000256" key="1">
    <source>
        <dbReference type="ARBA" id="ARBA00009437"/>
    </source>
</evidence>
<dbReference type="Pfam" id="PF00126">
    <property type="entry name" value="HTH_1"/>
    <property type="match status" value="1"/>
</dbReference>
<keyword evidence="4" id="KW-0804">Transcription</keyword>
<evidence type="ECO:0000259" key="5">
    <source>
        <dbReference type="PROSITE" id="PS50931"/>
    </source>
</evidence>
<name>A0A6B3SKH3_9BURK</name>
<dbReference type="PANTHER" id="PTHR30118">
    <property type="entry name" value="HTH-TYPE TRANSCRIPTIONAL REGULATOR LEUO-RELATED"/>
    <property type="match status" value="1"/>
</dbReference>
<feature type="domain" description="HTH lysR-type" evidence="5">
    <location>
        <begin position="6"/>
        <end position="63"/>
    </location>
</feature>
<evidence type="ECO:0000256" key="4">
    <source>
        <dbReference type="ARBA" id="ARBA00023163"/>
    </source>
</evidence>
<organism evidence="6 7">
    <name type="scientific">Noviherbaspirillum galbum</name>
    <dbReference type="NCBI Taxonomy" id="2709383"/>
    <lineage>
        <taxon>Bacteria</taxon>
        <taxon>Pseudomonadati</taxon>
        <taxon>Pseudomonadota</taxon>
        <taxon>Betaproteobacteria</taxon>
        <taxon>Burkholderiales</taxon>
        <taxon>Oxalobacteraceae</taxon>
        <taxon>Noviherbaspirillum</taxon>
    </lineage>
</organism>
<dbReference type="InterPro" id="IPR050389">
    <property type="entry name" value="LysR-type_TF"/>
</dbReference>
<dbReference type="Pfam" id="PF03466">
    <property type="entry name" value="LysR_substrate"/>
    <property type="match status" value="1"/>
</dbReference>
<proteinExistence type="inferred from homology"/>
<dbReference type="GO" id="GO:0003677">
    <property type="term" value="F:DNA binding"/>
    <property type="evidence" value="ECO:0007669"/>
    <property type="project" value="UniProtKB-KW"/>
</dbReference>
<dbReference type="PROSITE" id="PS50931">
    <property type="entry name" value="HTH_LYSR"/>
    <property type="match status" value="1"/>
</dbReference>
<dbReference type="SUPFAM" id="SSF46785">
    <property type="entry name" value="Winged helix' DNA-binding domain"/>
    <property type="match status" value="1"/>
</dbReference>
<dbReference type="InterPro" id="IPR000847">
    <property type="entry name" value="LysR_HTH_N"/>
</dbReference>
<keyword evidence="7" id="KW-1185">Reference proteome</keyword>
<protein>
    <submittedName>
        <fullName evidence="6">LysR family transcriptional regulator</fullName>
    </submittedName>
</protein>
<dbReference type="AlphaFoldDB" id="A0A6B3SKH3"/>
<keyword evidence="2" id="KW-0805">Transcription regulation</keyword>
<keyword evidence="3" id="KW-0238">DNA-binding</keyword>
<dbReference type="SUPFAM" id="SSF53850">
    <property type="entry name" value="Periplasmic binding protein-like II"/>
    <property type="match status" value="1"/>
</dbReference>
<dbReference type="EMBL" id="JAAIVB010000035">
    <property type="protein sequence ID" value="NEX61250.1"/>
    <property type="molecule type" value="Genomic_DNA"/>
</dbReference>
<evidence type="ECO:0000256" key="2">
    <source>
        <dbReference type="ARBA" id="ARBA00023015"/>
    </source>
</evidence>
<evidence type="ECO:0000313" key="6">
    <source>
        <dbReference type="EMBL" id="NEX61250.1"/>
    </source>
</evidence>
<comment type="caution">
    <text evidence="6">The sequence shown here is derived from an EMBL/GenBank/DDBJ whole genome shotgun (WGS) entry which is preliminary data.</text>
</comment>
<dbReference type="InterPro" id="IPR036390">
    <property type="entry name" value="WH_DNA-bd_sf"/>
</dbReference>
<comment type="similarity">
    <text evidence="1">Belongs to the LysR transcriptional regulatory family.</text>
</comment>
<dbReference type="InterPro" id="IPR005119">
    <property type="entry name" value="LysR_subst-bd"/>
</dbReference>
<dbReference type="Gene3D" id="1.10.10.10">
    <property type="entry name" value="Winged helix-like DNA-binding domain superfamily/Winged helix DNA-binding domain"/>
    <property type="match status" value="1"/>
</dbReference>
<dbReference type="InterPro" id="IPR036388">
    <property type="entry name" value="WH-like_DNA-bd_sf"/>
</dbReference>